<dbReference type="CDD" id="cd00609">
    <property type="entry name" value="AAT_like"/>
    <property type="match status" value="1"/>
</dbReference>
<evidence type="ECO:0000256" key="4">
    <source>
        <dbReference type="ARBA" id="ARBA00022898"/>
    </source>
</evidence>
<dbReference type="GO" id="GO:0009042">
    <property type="term" value="F:valine-pyruvate transaminase activity"/>
    <property type="evidence" value="ECO:0007669"/>
    <property type="project" value="TreeGrafter"/>
</dbReference>
<dbReference type="GO" id="GO:1901605">
    <property type="term" value="P:alpha-amino acid metabolic process"/>
    <property type="evidence" value="ECO:0007669"/>
    <property type="project" value="TreeGrafter"/>
</dbReference>
<dbReference type="GO" id="GO:0005829">
    <property type="term" value="C:cytosol"/>
    <property type="evidence" value="ECO:0007669"/>
    <property type="project" value="TreeGrafter"/>
</dbReference>
<evidence type="ECO:0000313" key="6">
    <source>
        <dbReference type="EMBL" id="KAB2930862.1"/>
    </source>
</evidence>
<dbReference type="InterPro" id="IPR015424">
    <property type="entry name" value="PyrdxlP-dep_Trfase"/>
</dbReference>
<proteinExistence type="predicted"/>
<dbReference type="AlphaFoldDB" id="A0A833GZB2"/>
<sequence>MQRRFSRFADTVLGEPGIFRLMDDLDAALTGSQKLHMLGGGNPGNVGPVSEYFRRAFLRIGESADHFARVAGRYDGPAGNTQFRKAFAASLSAMYGWSLTESNVVLTQGSQNAFFLLLNLFSGPFPDGRGRKILFALSPEYIGYENSGLHENSLLAVPSKKIPLGDGFFRYTIDIERITQALQTGNIGAICISRPSNPTGGMLEDDEMKILSSLARQFDVPLIVDGAYGDPMPGVVYGNGRPYYDDNTIFVLSLSKTGLPGIRTGIILAPADVCSVLERIQAVQHLAPGGLGPALVQEGIADGSFFKLCKEHLPAFYRERQRLAIDTLFNELEPDRDVQIHRPDGAFFLWAVFPRLTISTSELYLDLKKAGVLVVPGSYYYPGLPDDDRQSPEWEGQRSIRISYSQDLSTIQEGLSILCQVVREKNSRA</sequence>
<gene>
    <name evidence="6" type="ORF">F9K24_15470</name>
</gene>
<evidence type="ECO:0000313" key="7">
    <source>
        <dbReference type="Proteomes" id="UP000460298"/>
    </source>
</evidence>
<evidence type="ECO:0000256" key="1">
    <source>
        <dbReference type="ARBA" id="ARBA00001933"/>
    </source>
</evidence>
<keyword evidence="2 6" id="KW-0032">Aminotransferase</keyword>
<dbReference type="InterPro" id="IPR015421">
    <property type="entry name" value="PyrdxlP-dep_Trfase_major"/>
</dbReference>
<comment type="caution">
    <text evidence="6">The sequence shown here is derived from an EMBL/GenBank/DDBJ whole genome shotgun (WGS) entry which is preliminary data.</text>
</comment>
<dbReference type="Pfam" id="PF00155">
    <property type="entry name" value="Aminotran_1_2"/>
    <property type="match status" value="1"/>
</dbReference>
<dbReference type="PANTHER" id="PTHR42790">
    <property type="entry name" value="AMINOTRANSFERASE"/>
    <property type="match status" value="1"/>
</dbReference>
<name>A0A833GZB2_9LEPT</name>
<dbReference type="Proteomes" id="UP000460298">
    <property type="component" value="Unassembled WGS sequence"/>
</dbReference>
<evidence type="ECO:0000256" key="2">
    <source>
        <dbReference type="ARBA" id="ARBA00022576"/>
    </source>
</evidence>
<organism evidence="6 7">
    <name type="scientific">Leptonema illini</name>
    <dbReference type="NCBI Taxonomy" id="183"/>
    <lineage>
        <taxon>Bacteria</taxon>
        <taxon>Pseudomonadati</taxon>
        <taxon>Spirochaetota</taxon>
        <taxon>Spirochaetia</taxon>
        <taxon>Leptospirales</taxon>
        <taxon>Leptospiraceae</taxon>
        <taxon>Leptonema</taxon>
    </lineage>
</organism>
<dbReference type="SUPFAM" id="SSF53383">
    <property type="entry name" value="PLP-dependent transferases"/>
    <property type="match status" value="1"/>
</dbReference>
<dbReference type="InterPro" id="IPR050859">
    <property type="entry name" value="Class-I_PLP-dep_aminotransf"/>
</dbReference>
<accession>A0A833GZB2</accession>
<dbReference type="PANTHER" id="PTHR42790:SF4">
    <property type="entry name" value="VALINE--PYRUVATE AMINOTRANSFERASE"/>
    <property type="match status" value="1"/>
</dbReference>
<comment type="cofactor">
    <cofactor evidence="1">
        <name>pyridoxal 5'-phosphate</name>
        <dbReference type="ChEBI" id="CHEBI:597326"/>
    </cofactor>
</comment>
<dbReference type="InterPro" id="IPR004839">
    <property type="entry name" value="Aminotransferase_I/II_large"/>
</dbReference>
<dbReference type="GO" id="GO:0030170">
    <property type="term" value="F:pyridoxal phosphate binding"/>
    <property type="evidence" value="ECO:0007669"/>
    <property type="project" value="InterPro"/>
</dbReference>
<dbReference type="EMBL" id="WBUI01000017">
    <property type="protein sequence ID" value="KAB2930862.1"/>
    <property type="molecule type" value="Genomic_DNA"/>
</dbReference>
<evidence type="ECO:0000256" key="3">
    <source>
        <dbReference type="ARBA" id="ARBA00022679"/>
    </source>
</evidence>
<keyword evidence="4" id="KW-0663">Pyridoxal phosphate</keyword>
<protein>
    <submittedName>
        <fullName evidence="6">Aminotransferase class I/II-fold pyridoxal phosphate-dependent enzyme</fullName>
    </submittedName>
</protein>
<dbReference type="Gene3D" id="3.40.640.10">
    <property type="entry name" value="Type I PLP-dependent aspartate aminotransferase-like (Major domain)"/>
    <property type="match status" value="1"/>
</dbReference>
<keyword evidence="3 6" id="KW-0808">Transferase</keyword>
<feature type="domain" description="Aminotransferase class I/classII large" evidence="5">
    <location>
        <begin position="73"/>
        <end position="413"/>
    </location>
</feature>
<reference evidence="6 7" key="1">
    <citation type="submission" date="2019-10" db="EMBL/GenBank/DDBJ databases">
        <title>Extracellular Electron Transfer in a Candidatus Methanoperedens spp. Enrichment Culture.</title>
        <authorList>
            <person name="Berger S."/>
            <person name="Rangel Shaw D."/>
            <person name="Berben T."/>
            <person name="In 'T Zandt M."/>
            <person name="Frank J."/>
            <person name="Reimann J."/>
            <person name="Jetten M.S.M."/>
            <person name="Welte C.U."/>
        </authorList>
    </citation>
    <scope>NUCLEOTIDE SEQUENCE [LARGE SCALE GENOMIC DNA]</scope>
    <source>
        <strain evidence="6">SB12</strain>
    </source>
</reference>
<evidence type="ECO:0000259" key="5">
    <source>
        <dbReference type="Pfam" id="PF00155"/>
    </source>
</evidence>